<dbReference type="GO" id="GO:0170056">
    <property type="term" value="F:cholesterol 7-desaturase [NAD(P)H] activity"/>
    <property type="evidence" value="ECO:0007669"/>
    <property type="project" value="UniProtKB-EC"/>
</dbReference>
<dbReference type="GO" id="GO:0005737">
    <property type="term" value="C:cytoplasm"/>
    <property type="evidence" value="ECO:0007669"/>
    <property type="project" value="TreeGrafter"/>
</dbReference>
<comment type="catalytic activity">
    <reaction evidence="15">
        <text>cholesterol + NADH + O2 + H(+) = 7-dehydrocholesterol + NAD(+) + 2 H2O</text>
        <dbReference type="Rhea" id="RHEA:51644"/>
        <dbReference type="ChEBI" id="CHEBI:15377"/>
        <dbReference type="ChEBI" id="CHEBI:15378"/>
        <dbReference type="ChEBI" id="CHEBI:15379"/>
        <dbReference type="ChEBI" id="CHEBI:16113"/>
        <dbReference type="ChEBI" id="CHEBI:17759"/>
        <dbReference type="ChEBI" id="CHEBI:57540"/>
        <dbReference type="ChEBI" id="CHEBI:57945"/>
        <dbReference type="EC" id="1.14.19.21"/>
    </reaction>
    <physiologicalReaction direction="left-to-right" evidence="15">
        <dbReference type="Rhea" id="RHEA:51645"/>
    </physiologicalReaction>
</comment>
<dbReference type="OMA" id="HTNCREI"/>
<dbReference type="GO" id="GO:0016020">
    <property type="term" value="C:membrane"/>
    <property type="evidence" value="ECO:0007669"/>
    <property type="project" value="UniProtKB-SubCell"/>
</dbReference>
<evidence type="ECO:0000256" key="3">
    <source>
        <dbReference type="ARBA" id="ARBA00004972"/>
    </source>
</evidence>
<evidence type="ECO:0000256" key="16">
    <source>
        <dbReference type="ARBA" id="ARBA00049548"/>
    </source>
</evidence>
<comment type="pathway">
    <text evidence="12">Steroid hormone biosynthesis; dafachronic acid biosynthesis.</text>
</comment>
<evidence type="ECO:0000313" key="17">
    <source>
        <dbReference type="EnsemblMetazoa" id="RPRC001631-PA"/>
    </source>
</evidence>
<dbReference type="AlphaFoldDB" id="T1HC69"/>
<reference evidence="17" key="1">
    <citation type="submission" date="2015-05" db="UniProtKB">
        <authorList>
            <consortium name="EnsemblMetazoa"/>
        </authorList>
    </citation>
    <scope>IDENTIFICATION</scope>
</reference>
<evidence type="ECO:0000256" key="5">
    <source>
        <dbReference type="ARBA" id="ARBA00022714"/>
    </source>
</evidence>
<dbReference type="STRING" id="13249.T1HC69"/>
<dbReference type="PROSITE" id="PS51296">
    <property type="entry name" value="RIESKE"/>
    <property type="match status" value="1"/>
</dbReference>
<dbReference type="GO" id="GO:0008203">
    <property type="term" value="P:cholesterol metabolic process"/>
    <property type="evidence" value="ECO:0007669"/>
    <property type="project" value="InterPro"/>
</dbReference>
<dbReference type="eggNOG" id="ENOG502QS20">
    <property type="taxonomic scope" value="Eukaryota"/>
</dbReference>
<dbReference type="UniPathway" id="UPA01020"/>
<dbReference type="Pfam" id="PF19298">
    <property type="entry name" value="KshA_C"/>
    <property type="match status" value="1"/>
</dbReference>
<dbReference type="Pfam" id="PF00355">
    <property type="entry name" value="Rieske"/>
    <property type="match status" value="1"/>
</dbReference>
<proteinExistence type="inferred from homology"/>
<keyword evidence="10" id="KW-0411">Iron-sulfur</keyword>
<dbReference type="EMBL" id="ACPB03005952">
    <property type="status" value="NOT_ANNOTATED_CDS"/>
    <property type="molecule type" value="Genomic_DNA"/>
</dbReference>
<evidence type="ECO:0000256" key="11">
    <source>
        <dbReference type="ARBA" id="ARBA00023136"/>
    </source>
</evidence>
<evidence type="ECO:0000256" key="7">
    <source>
        <dbReference type="ARBA" id="ARBA00022989"/>
    </source>
</evidence>
<dbReference type="VEuPathDB" id="VectorBase:RPRC001631"/>
<dbReference type="Gene3D" id="2.102.10.10">
    <property type="entry name" value="Rieske [2Fe-2S] iron-sulphur domain"/>
    <property type="match status" value="1"/>
</dbReference>
<dbReference type="InterPro" id="IPR045605">
    <property type="entry name" value="KshA-like_C"/>
</dbReference>
<keyword evidence="5" id="KW-0001">2Fe-2S</keyword>
<comment type="pathway">
    <text evidence="3">Hormone biosynthesis.</text>
</comment>
<dbReference type="InterPro" id="IPR036922">
    <property type="entry name" value="Rieske_2Fe-2S_sf"/>
</dbReference>
<keyword evidence="8" id="KW-0560">Oxidoreductase</keyword>
<evidence type="ECO:0000256" key="8">
    <source>
        <dbReference type="ARBA" id="ARBA00023002"/>
    </source>
</evidence>
<protein>
    <recommendedName>
        <fullName evidence="14">cholesterol 7-desaturase</fullName>
        <ecNumber evidence="14">1.14.19.21</ecNumber>
    </recommendedName>
</protein>
<comment type="similarity">
    <text evidence="13">Belongs to the cholesterol 7-desaturase family.</text>
</comment>
<evidence type="ECO:0000256" key="14">
    <source>
        <dbReference type="ARBA" id="ARBA00026095"/>
    </source>
</evidence>
<dbReference type="InParanoid" id="T1HC69"/>
<name>T1HC69_RHOPR</name>
<dbReference type="EC" id="1.14.19.21" evidence="14"/>
<evidence type="ECO:0000256" key="12">
    <source>
        <dbReference type="ARBA" id="ARBA00025712"/>
    </source>
</evidence>
<dbReference type="SUPFAM" id="SSF50022">
    <property type="entry name" value="ISP domain"/>
    <property type="match status" value="1"/>
</dbReference>
<dbReference type="InterPro" id="IPR050584">
    <property type="entry name" value="Cholesterol_7-desaturase"/>
</dbReference>
<dbReference type="GO" id="GO:0051537">
    <property type="term" value="F:2 iron, 2 sulfur cluster binding"/>
    <property type="evidence" value="ECO:0007669"/>
    <property type="project" value="UniProtKB-KW"/>
</dbReference>
<comment type="catalytic activity">
    <reaction evidence="16">
        <text>cholesterol + NADPH + O2 + H(+) = 7-dehydrocholesterol + NADP(+) + 2 H2O</text>
        <dbReference type="Rhea" id="RHEA:45024"/>
        <dbReference type="ChEBI" id="CHEBI:15377"/>
        <dbReference type="ChEBI" id="CHEBI:15378"/>
        <dbReference type="ChEBI" id="CHEBI:15379"/>
        <dbReference type="ChEBI" id="CHEBI:16113"/>
        <dbReference type="ChEBI" id="CHEBI:17759"/>
        <dbReference type="ChEBI" id="CHEBI:57783"/>
        <dbReference type="ChEBI" id="CHEBI:58349"/>
        <dbReference type="EC" id="1.14.19.21"/>
    </reaction>
    <physiologicalReaction direction="left-to-right" evidence="16">
        <dbReference type="Rhea" id="RHEA:45025"/>
    </physiologicalReaction>
</comment>
<evidence type="ECO:0000256" key="4">
    <source>
        <dbReference type="ARBA" id="ARBA00022692"/>
    </source>
</evidence>
<evidence type="ECO:0000256" key="10">
    <source>
        <dbReference type="ARBA" id="ARBA00023014"/>
    </source>
</evidence>
<keyword evidence="18" id="KW-1185">Reference proteome</keyword>
<evidence type="ECO:0000256" key="13">
    <source>
        <dbReference type="ARBA" id="ARBA00025729"/>
    </source>
</evidence>
<keyword evidence="4" id="KW-0812">Transmembrane</keyword>
<dbReference type="InterPro" id="IPR017941">
    <property type="entry name" value="Rieske_2Fe-2S"/>
</dbReference>
<keyword evidence="6" id="KW-0479">Metal-binding</keyword>
<evidence type="ECO:0000256" key="6">
    <source>
        <dbReference type="ARBA" id="ARBA00022723"/>
    </source>
</evidence>
<keyword evidence="11" id="KW-0472">Membrane</keyword>
<dbReference type="EnsemblMetazoa" id="RPRC001631-RA">
    <property type="protein sequence ID" value="RPRC001631-PA"/>
    <property type="gene ID" value="RPRC001631"/>
</dbReference>
<dbReference type="FunCoup" id="T1HC69">
    <property type="interactions" value="14"/>
</dbReference>
<evidence type="ECO:0000256" key="9">
    <source>
        <dbReference type="ARBA" id="ARBA00023004"/>
    </source>
</evidence>
<dbReference type="Gene3D" id="3.90.380.10">
    <property type="entry name" value="Naphthalene 1,2-dioxygenase Alpha Subunit, Chain A, domain 1"/>
    <property type="match status" value="1"/>
</dbReference>
<dbReference type="HOGENOM" id="CLU_037178_0_0_1"/>
<comment type="cofactor">
    <cofactor evidence="1">
        <name>Fe cation</name>
        <dbReference type="ChEBI" id="CHEBI:24875"/>
    </cofactor>
</comment>
<keyword evidence="9" id="KW-0408">Iron</keyword>
<dbReference type="PANTHER" id="PTHR21266:SF32">
    <property type="entry name" value="CHOLESTEROL 7-DESATURASE NVD"/>
    <property type="match status" value="1"/>
</dbReference>
<accession>T1HC69</accession>
<sequence>MDSVRPEPSVVYLMEEWYWDLYSVGYGFLDSASREQQASILRRNRKMGKLPPVFPNGWFAIAESSEVKHGSVIYKSALGENFAVFRSKNGVCHVLDAYCPHVGANMAVGGRVFDDCLECPFHGWRFSGTTGKCVSLPFMDKSINGSNEIPENGSDIGHFNIVHGASLLAGNDLRYSERDWLKFFRHTWSAEWNGPLDTCNSHIAHATAEHKIIFFGTFSLFTTQIEIFQYGPGYVTFSVETSLGTVLMLQTVTPVEPLLQKIVHRIYSHPILFIYAPLILKAECIMVERDIMIWNHKKYLDNPLLLKTDKTIAKFRRWYSQFYSDNSPLLADINAMKW</sequence>
<comment type="subcellular location">
    <subcellularLocation>
        <location evidence="2">Membrane</location>
    </subcellularLocation>
</comment>
<organism evidence="17 18">
    <name type="scientific">Rhodnius prolixus</name>
    <name type="common">Triatomid bug</name>
    <dbReference type="NCBI Taxonomy" id="13249"/>
    <lineage>
        <taxon>Eukaryota</taxon>
        <taxon>Metazoa</taxon>
        <taxon>Ecdysozoa</taxon>
        <taxon>Arthropoda</taxon>
        <taxon>Hexapoda</taxon>
        <taxon>Insecta</taxon>
        <taxon>Pterygota</taxon>
        <taxon>Neoptera</taxon>
        <taxon>Paraneoptera</taxon>
        <taxon>Hemiptera</taxon>
        <taxon>Heteroptera</taxon>
        <taxon>Panheteroptera</taxon>
        <taxon>Cimicomorpha</taxon>
        <taxon>Reduviidae</taxon>
        <taxon>Triatominae</taxon>
        <taxon>Rhodnius</taxon>
    </lineage>
</organism>
<keyword evidence="7" id="KW-1133">Transmembrane helix</keyword>
<evidence type="ECO:0000256" key="15">
    <source>
        <dbReference type="ARBA" id="ARBA00047853"/>
    </source>
</evidence>
<dbReference type="PANTHER" id="PTHR21266">
    <property type="entry name" value="IRON-SULFUR DOMAIN CONTAINING PROTEIN"/>
    <property type="match status" value="1"/>
</dbReference>
<evidence type="ECO:0000256" key="1">
    <source>
        <dbReference type="ARBA" id="ARBA00001962"/>
    </source>
</evidence>
<dbReference type="GO" id="GO:0046872">
    <property type="term" value="F:metal ion binding"/>
    <property type="evidence" value="ECO:0007669"/>
    <property type="project" value="UniProtKB-KW"/>
</dbReference>
<evidence type="ECO:0000313" key="18">
    <source>
        <dbReference type="Proteomes" id="UP000015103"/>
    </source>
</evidence>
<dbReference type="Proteomes" id="UP000015103">
    <property type="component" value="Unassembled WGS sequence"/>
</dbReference>
<evidence type="ECO:0000256" key="2">
    <source>
        <dbReference type="ARBA" id="ARBA00004370"/>
    </source>
</evidence>